<evidence type="ECO:0000256" key="8">
    <source>
        <dbReference type="ARBA" id="ARBA00023163"/>
    </source>
</evidence>
<dbReference type="InterPro" id="IPR036390">
    <property type="entry name" value="WH_DNA-bd_sf"/>
</dbReference>
<keyword evidence="16" id="KW-1185">Reference proteome</keyword>
<keyword evidence="9" id="KW-0539">Nucleus</keyword>
<keyword evidence="3" id="KW-0597">Phosphoprotein</keyword>
<keyword evidence="4" id="KW-0805">Transcription regulation</keyword>
<feature type="domain" description="HSF-type DNA-binding" evidence="14">
    <location>
        <begin position="79"/>
        <end position="103"/>
    </location>
</feature>
<evidence type="ECO:0000256" key="1">
    <source>
        <dbReference type="ARBA" id="ARBA00004123"/>
    </source>
</evidence>
<dbReference type="GO" id="GO:0000978">
    <property type="term" value="F:RNA polymerase II cis-regulatory region sequence-specific DNA binding"/>
    <property type="evidence" value="ECO:0007669"/>
    <property type="project" value="TreeGrafter"/>
</dbReference>
<gene>
    <name evidence="15" type="ORF">K7X08_004804</name>
</gene>
<keyword evidence="7" id="KW-0010">Activator</keyword>
<dbReference type="PROSITE" id="PS00434">
    <property type="entry name" value="HSF_DOMAIN"/>
    <property type="match status" value="1"/>
</dbReference>
<evidence type="ECO:0000313" key="16">
    <source>
        <dbReference type="Proteomes" id="UP001152561"/>
    </source>
</evidence>
<evidence type="ECO:0000256" key="3">
    <source>
        <dbReference type="ARBA" id="ARBA00022553"/>
    </source>
</evidence>
<dbReference type="GO" id="GO:0003700">
    <property type="term" value="F:DNA-binding transcription factor activity"/>
    <property type="evidence" value="ECO:0007669"/>
    <property type="project" value="InterPro"/>
</dbReference>
<dbReference type="PANTHER" id="PTHR10015">
    <property type="entry name" value="HEAT SHOCK TRANSCRIPTION FACTOR"/>
    <property type="match status" value="1"/>
</dbReference>
<keyword evidence="13" id="KW-0175">Coiled coil</keyword>
<comment type="similarity">
    <text evidence="2 12">Belongs to the HSF family.</text>
</comment>
<dbReference type="Proteomes" id="UP001152561">
    <property type="component" value="Unassembled WGS sequence"/>
</dbReference>
<feature type="coiled-coil region" evidence="13">
    <location>
        <begin position="165"/>
        <end position="199"/>
    </location>
</feature>
<evidence type="ECO:0000256" key="11">
    <source>
        <dbReference type="ARBA" id="ARBA00081483"/>
    </source>
</evidence>
<dbReference type="GO" id="GO:0034605">
    <property type="term" value="P:cellular response to heat"/>
    <property type="evidence" value="ECO:0007669"/>
    <property type="project" value="TreeGrafter"/>
</dbReference>
<evidence type="ECO:0000313" key="15">
    <source>
        <dbReference type="EMBL" id="KAJ8558038.1"/>
    </source>
</evidence>
<dbReference type="Pfam" id="PF00447">
    <property type="entry name" value="HSF_DNA-bind"/>
    <property type="match status" value="1"/>
</dbReference>
<dbReference type="Gene3D" id="1.10.10.10">
    <property type="entry name" value="Winged helix-like DNA-binding domain superfamily/Winged helix DNA-binding domain"/>
    <property type="match status" value="1"/>
</dbReference>
<dbReference type="GO" id="GO:0005634">
    <property type="term" value="C:nucleus"/>
    <property type="evidence" value="ECO:0007669"/>
    <property type="project" value="UniProtKB-SubCell"/>
</dbReference>
<dbReference type="AlphaFoldDB" id="A0A9Q1MEH8"/>
<reference evidence="16" key="1">
    <citation type="journal article" date="2023" name="Proc. Natl. Acad. Sci. U.S.A.">
        <title>Genomic and structural basis for evolution of tropane alkaloid biosynthesis.</title>
        <authorList>
            <person name="Wanga Y.-J."/>
            <person name="Taina T."/>
            <person name="Yua J.-Y."/>
            <person name="Lia J."/>
            <person name="Xua B."/>
            <person name="Chenc J."/>
            <person name="D'Auriad J.C."/>
            <person name="Huanga J.-P."/>
            <person name="Huanga S.-X."/>
        </authorList>
    </citation>
    <scope>NUCLEOTIDE SEQUENCE [LARGE SCALE GENOMIC DNA]</scope>
    <source>
        <strain evidence="16">cv. KIB-2019</strain>
    </source>
</reference>
<dbReference type="FunFam" id="1.10.10.10:FF:000057">
    <property type="entry name" value="Heat shock transcription factor 1"/>
    <property type="match status" value="1"/>
</dbReference>
<proteinExistence type="inferred from homology"/>
<comment type="function">
    <text evidence="10">DNA-binding protein that specifically binds heat shock promoter elements (HSE) and activates transcription.</text>
</comment>
<keyword evidence="5" id="KW-0346">Stress response</keyword>
<dbReference type="InterPro" id="IPR000232">
    <property type="entry name" value="HSF_DNA-bd"/>
</dbReference>
<accession>A0A9Q1MEH8</accession>
<evidence type="ECO:0000256" key="2">
    <source>
        <dbReference type="ARBA" id="ARBA00006403"/>
    </source>
</evidence>
<dbReference type="PRINTS" id="PR00056">
    <property type="entry name" value="HSFDOMAIN"/>
</dbReference>
<dbReference type="SUPFAM" id="SSF46785">
    <property type="entry name" value="Winged helix' DNA-binding domain"/>
    <property type="match status" value="1"/>
</dbReference>
<evidence type="ECO:0000256" key="12">
    <source>
        <dbReference type="RuleBase" id="RU004020"/>
    </source>
</evidence>
<dbReference type="PANTHER" id="PTHR10015:SF334">
    <property type="entry name" value="HEAT STRESS TRANSCRIPTION FACTOR A-6B"/>
    <property type="match status" value="1"/>
</dbReference>
<protein>
    <recommendedName>
        <fullName evidence="11">Heat stress transcription factor</fullName>
    </recommendedName>
</protein>
<dbReference type="OrthoDB" id="60033at2759"/>
<dbReference type="EMBL" id="JAJAGQ010000007">
    <property type="protein sequence ID" value="KAJ8558038.1"/>
    <property type="molecule type" value="Genomic_DNA"/>
</dbReference>
<evidence type="ECO:0000256" key="9">
    <source>
        <dbReference type="ARBA" id="ARBA00023242"/>
    </source>
</evidence>
<evidence type="ECO:0000256" key="4">
    <source>
        <dbReference type="ARBA" id="ARBA00023015"/>
    </source>
</evidence>
<evidence type="ECO:0000256" key="7">
    <source>
        <dbReference type="ARBA" id="ARBA00023159"/>
    </source>
</evidence>
<dbReference type="GO" id="GO:0006357">
    <property type="term" value="P:regulation of transcription by RNA polymerase II"/>
    <property type="evidence" value="ECO:0007669"/>
    <property type="project" value="TreeGrafter"/>
</dbReference>
<evidence type="ECO:0000256" key="5">
    <source>
        <dbReference type="ARBA" id="ARBA00023016"/>
    </source>
</evidence>
<name>A0A9Q1MEH8_9SOLA</name>
<sequence length="354" mass="40672">MDHFGNSVINEEFHGVFSDEFMSTMPQPIEGLHESGPPPFLTKTYELVDDPSTNDVVSWSRGNNSFIVLDPQSLTMNLLPRYFKHNNFSSFVRQLNTYGFRKVNPNHWEFANEGFLRGKKHLLRTIRRRKTTSNFHPCKPSNQGMDSSSSSCVELGSFGSFDGEIDQLRRDRQVLMIELVKLKQNQQSTKSHLQAMEQKLKGTEMKQQHMMSFLAKALKNPNFVEQVMIQKDKRKELHEAIKKKRRRPIDQGPSNVKFEPQDFGDHISEFDDFELAMNMQLGPGDFEKEQMEKIEGGGKAIDEGFWEDMLNENVEDGMTLFGIEQEDEEEVVNVLPQQLGCFGSSPNETANFFG</sequence>
<comment type="caution">
    <text evidence="15">The sequence shown here is derived from an EMBL/GenBank/DDBJ whole genome shotgun (WGS) entry which is preliminary data.</text>
</comment>
<evidence type="ECO:0000259" key="14">
    <source>
        <dbReference type="PROSITE" id="PS00434"/>
    </source>
</evidence>
<comment type="subcellular location">
    <subcellularLocation>
        <location evidence="1">Nucleus</location>
    </subcellularLocation>
</comment>
<keyword evidence="6" id="KW-0238">DNA-binding</keyword>
<evidence type="ECO:0000256" key="6">
    <source>
        <dbReference type="ARBA" id="ARBA00023125"/>
    </source>
</evidence>
<dbReference type="InterPro" id="IPR036388">
    <property type="entry name" value="WH-like_DNA-bd_sf"/>
</dbReference>
<evidence type="ECO:0000256" key="13">
    <source>
        <dbReference type="SAM" id="Coils"/>
    </source>
</evidence>
<dbReference type="SMART" id="SM00415">
    <property type="entry name" value="HSF"/>
    <property type="match status" value="1"/>
</dbReference>
<organism evidence="15 16">
    <name type="scientific">Anisodus acutangulus</name>
    <dbReference type="NCBI Taxonomy" id="402998"/>
    <lineage>
        <taxon>Eukaryota</taxon>
        <taxon>Viridiplantae</taxon>
        <taxon>Streptophyta</taxon>
        <taxon>Embryophyta</taxon>
        <taxon>Tracheophyta</taxon>
        <taxon>Spermatophyta</taxon>
        <taxon>Magnoliopsida</taxon>
        <taxon>eudicotyledons</taxon>
        <taxon>Gunneridae</taxon>
        <taxon>Pentapetalae</taxon>
        <taxon>asterids</taxon>
        <taxon>lamiids</taxon>
        <taxon>Solanales</taxon>
        <taxon>Solanaceae</taxon>
        <taxon>Solanoideae</taxon>
        <taxon>Hyoscyameae</taxon>
        <taxon>Anisodus</taxon>
    </lineage>
</organism>
<evidence type="ECO:0000256" key="10">
    <source>
        <dbReference type="ARBA" id="ARBA00055747"/>
    </source>
</evidence>
<keyword evidence="8" id="KW-0804">Transcription</keyword>